<evidence type="ECO:0000259" key="2">
    <source>
        <dbReference type="PROSITE" id="PS50181"/>
    </source>
</evidence>
<dbReference type="InterPro" id="IPR036322">
    <property type="entry name" value="WD40_repeat_dom_sf"/>
</dbReference>
<feature type="repeat" description="WD" evidence="1">
    <location>
        <begin position="573"/>
        <end position="605"/>
    </location>
</feature>
<dbReference type="InterPro" id="IPR001810">
    <property type="entry name" value="F-box_dom"/>
</dbReference>
<dbReference type="EMBL" id="OV121136">
    <property type="protein sequence ID" value="CAH0557151.1"/>
    <property type="molecule type" value="Genomic_DNA"/>
</dbReference>
<keyword evidence="1" id="KW-0853">WD repeat</keyword>
<dbReference type="PANTHER" id="PTHR20995:SF17">
    <property type="entry name" value="F-BOX_WD REPEAT-CONTAINING PROTEIN 5"/>
    <property type="match status" value="1"/>
</dbReference>
<dbReference type="InterPro" id="IPR001680">
    <property type="entry name" value="WD40_rpt"/>
</dbReference>
<feature type="domain" description="F-box" evidence="2">
    <location>
        <begin position="9"/>
        <end position="55"/>
    </location>
</feature>
<dbReference type="PROSITE" id="PS50082">
    <property type="entry name" value="WD_REPEATS_2"/>
    <property type="match status" value="2"/>
</dbReference>
<reference evidence="3" key="1">
    <citation type="submission" date="2021-12" db="EMBL/GenBank/DDBJ databases">
        <authorList>
            <person name="King R."/>
        </authorList>
    </citation>
    <scope>NUCLEOTIDE SEQUENCE</scope>
</reference>
<evidence type="ECO:0000256" key="1">
    <source>
        <dbReference type="PROSITE-ProRule" id="PRU00221"/>
    </source>
</evidence>
<dbReference type="AlphaFoldDB" id="A0A9P0B868"/>
<keyword evidence="4" id="KW-1185">Reference proteome</keyword>
<proteinExistence type="predicted"/>
<dbReference type="InterPro" id="IPR015943">
    <property type="entry name" value="WD40/YVTN_repeat-like_dom_sf"/>
</dbReference>
<gene>
    <name evidence="3" type="ORF">MELIAE_LOCUS7936</name>
</gene>
<accession>A0A9P0B868</accession>
<dbReference type="GO" id="GO:0016567">
    <property type="term" value="P:protein ubiquitination"/>
    <property type="evidence" value="ECO:0007669"/>
    <property type="project" value="InterPro"/>
</dbReference>
<dbReference type="SUPFAM" id="SSF50978">
    <property type="entry name" value="WD40 repeat-like"/>
    <property type="match status" value="1"/>
</dbReference>
<dbReference type="Gene3D" id="2.130.10.10">
    <property type="entry name" value="YVTN repeat-like/Quinoprotein amine dehydrogenase"/>
    <property type="match status" value="2"/>
</dbReference>
<organism evidence="3 4">
    <name type="scientific">Brassicogethes aeneus</name>
    <name type="common">Rape pollen beetle</name>
    <name type="synonym">Meligethes aeneus</name>
    <dbReference type="NCBI Taxonomy" id="1431903"/>
    <lineage>
        <taxon>Eukaryota</taxon>
        <taxon>Metazoa</taxon>
        <taxon>Ecdysozoa</taxon>
        <taxon>Arthropoda</taxon>
        <taxon>Hexapoda</taxon>
        <taxon>Insecta</taxon>
        <taxon>Pterygota</taxon>
        <taxon>Neoptera</taxon>
        <taxon>Endopterygota</taxon>
        <taxon>Coleoptera</taxon>
        <taxon>Polyphaga</taxon>
        <taxon>Cucujiformia</taxon>
        <taxon>Nitidulidae</taxon>
        <taxon>Meligethinae</taxon>
        <taxon>Brassicogethes</taxon>
    </lineage>
</organism>
<dbReference type="GO" id="GO:0080008">
    <property type="term" value="C:Cul4-RING E3 ubiquitin ligase complex"/>
    <property type="evidence" value="ECO:0007669"/>
    <property type="project" value="InterPro"/>
</dbReference>
<dbReference type="InterPro" id="IPR042508">
    <property type="entry name" value="FBXW5"/>
</dbReference>
<dbReference type="Proteomes" id="UP001154078">
    <property type="component" value="Chromosome 5"/>
</dbReference>
<dbReference type="InterPro" id="IPR036047">
    <property type="entry name" value="F-box-like_dom_sf"/>
</dbReference>
<dbReference type="Pfam" id="PF00400">
    <property type="entry name" value="WD40"/>
    <property type="match status" value="2"/>
</dbReference>
<dbReference type="PANTHER" id="PTHR20995">
    <property type="entry name" value="F-BOX/WD REPEAT-CONTAINING PROTEIN 5"/>
    <property type="match status" value="1"/>
</dbReference>
<dbReference type="Gene3D" id="1.20.1280.50">
    <property type="match status" value="1"/>
</dbReference>
<dbReference type="SMART" id="SM00320">
    <property type="entry name" value="WD40"/>
    <property type="match status" value="3"/>
</dbReference>
<sequence>MENIENIDNYLWGYLPYPALINIFKYLNCQELLCVSGLCKNWFEASRNDLLWRELFYKSFLVDRSVHNVQGKTWYEEFKRLCYNIPVVQTETLTDHVNQVLHVSFSHNGKYFATCSKDGYVLVWNSDYPATIKHQKDMKSFAWKYTQFSQFNESDTLLLVSGVHFGTPHSTSGEIAVFSLQDDFQLQCRVVNKPYDIFGTWYSDQYLLSGDLAWLAHLISSSFLWLNKASQETDSELVPITHCLFRFYNRNASSIRSIMIANCLPNSEKVTKEETDRESERNMRQEAVFEHGNPISHRDINMPCSSHIPGPTVIPLLRTLSANNADLANPIWYNSDYRRVETELNDSANENDSEMQSDEMGKMNNEEMDDDVSETSNDDTDGCVKNDKYLIFITGYKTYTPHQIGIKRIQPFEFPKRMDPGPSLKERLLLHEQKKEKLKSGSPPPDPNWLNYDEVADKFDKVDHMIDLHGHIVGMGLSPDHRYLYVNSRSWPVGYQISNPLDPPPIAQEIDIHVIDLVTLKQVGTMLRAHKAYTPNHECFFIFLDVCNEYVASGAEDKHGYLWDRHYGVCLAKFPHRDVVNSVAFNPKDPEMLVTTSDDHTIKVWRSRSKIKQLGLEEAQLQMGVELRTEGKGKGKPEAKKRL</sequence>
<evidence type="ECO:0000313" key="3">
    <source>
        <dbReference type="EMBL" id="CAH0557151.1"/>
    </source>
</evidence>
<dbReference type="OrthoDB" id="192402at2759"/>
<name>A0A9P0B868_BRAAE</name>
<feature type="repeat" description="WD" evidence="1">
    <location>
        <begin position="93"/>
        <end position="125"/>
    </location>
</feature>
<protein>
    <recommendedName>
        <fullName evidence="2">F-box domain-containing protein</fullName>
    </recommendedName>
</protein>
<dbReference type="SUPFAM" id="SSF81383">
    <property type="entry name" value="F-box domain"/>
    <property type="match status" value="1"/>
</dbReference>
<dbReference type="GO" id="GO:0019005">
    <property type="term" value="C:SCF ubiquitin ligase complex"/>
    <property type="evidence" value="ECO:0007669"/>
    <property type="project" value="InterPro"/>
</dbReference>
<dbReference type="Pfam" id="PF12937">
    <property type="entry name" value="F-box-like"/>
    <property type="match status" value="1"/>
</dbReference>
<dbReference type="PROSITE" id="PS50181">
    <property type="entry name" value="FBOX"/>
    <property type="match status" value="1"/>
</dbReference>
<dbReference type="PROSITE" id="PS50294">
    <property type="entry name" value="WD_REPEATS_REGION"/>
    <property type="match status" value="2"/>
</dbReference>
<evidence type="ECO:0000313" key="4">
    <source>
        <dbReference type="Proteomes" id="UP001154078"/>
    </source>
</evidence>